<dbReference type="PROSITE" id="PS50910">
    <property type="entry name" value="HEPN"/>
    <property type="match status" value="1"/>
</dbReference>
<name>A0A2Z3GKP5_9BACT</name>
<reference evidence="3" key="1">
    <citation type="submission" date="2018-04" db="EMBL/GenBank/DDBJ databases">
        <title>Complete genome of Antarctic heterotrophic bacterium Hymenobacter nivis.</title>
        <authorList>
            <person name="Terashima M."/>
        </authorList>
    </citation>
    <scope>NUCLEOTIDE SEQUENCE [LARGE SCALE GENOMIC DNA]</scope>
    <source>
        <strain evidence="3">NBRC 111535</strain>
    </source>
</reference>
<dbReference type="AlphaFoldDB" id="A0A2Z3GKP5"/>
<evidence type="ECO:0000259" key="1">
    <source>
        <dbReference type="PROSITE" id="PS50910"/>
    </source>
</evidence>
<feature type="domain" description="HEPN" evidence="1">
    <location>
        <begin position="16"/>
        <end position="124"/>
    </location>
</feature>
<evidence type="ECO:0000313" key="3">
    <source>
        <dbReference type="Proteomes" id="UP000245999"/>
    </source>
</evidence>
<dbReference type="RefSeq" id="WP_109657438.1">
    <property type="nucleotide sequence ID" value="NZ_CP029145.1"/>
</dbReference>
<dbReference type="Pfam" id="PF05168">
    <property type="entry name" value="HEPN"/>
    <property type="match status" value="1"/>
</dbReference>
<proteinExistence type="predicted"/>
<dbReference type="KEGG" id="hnv:DDQ68_17395"/>
<dbReference type="EMBL" id="CP029145">
    <property type="protein sequence ID" value="AWM34403.1"/>
    <property type="molecule type" value="Genomic_DNA"/>
</dbReference>
<dbReference type="OrthoDB" id="9808176at2"/>
<accession>A0A2Z3GKP5</accession>
<organism evidence="2 3">
    <name type="scientific">Hymenobacter nivis</name>
    <dbReference type="NCBI Taxonomy" id="1850093"/>
    <lineage>
        <taxon>Bacteria</taxon>
        <taxon>Pseudomonadati</taxon>
        <taxon>Bacteroidota</taxon>
        <taxon>Cytophagia</taxon>
        <taxon>Cytophagales</taxon>
        <taxon>Hymenobacteraceae</taxon>
        <taxon>Hymenobacter</taxon>
    </lineage>
</organism>
<dbReference type="InterPro" id="IPR007842">
    <property type="entry name" value="HEPN_dom"/>
</dbReference>
<keyword evidence="3" id="KW-1185">Reference proteome</keyword>
<dbReference type="Gene3D" id="1.20.120.330">
    <property type="entry name" value="Nucleotidyltransferases domain 2"/>
    <property type="match status" value="1"/>
</dbReference>
<evidence type="ECO:0000313" key="2">
    <source>
        <dbReference type="EMBL" id="AWM34403.1"/>
    </source>
</evidence>
<dbReference type="SUPFAM" id="SSF81593">
    <property type="entry name" value="Nucleotidyltransferase substrate binding subunit/domain"/>
    <property type="match status" value="1"/>
</dbReference>
<sequence>MQPLSPAEKAYLQEWLEVADPDLRAAERMLADDPSIYGYHIPFACQQAVEKYCKGALLAHGNKFPRAHDLPELLNRLQPVLTFSAAELDQADELADYAVETRYPPQTRVTLAEMQEALRIARYFQARLRPLVQAALL</sequence>
<gene>
    <name evidence="2" type="ORF">DDQ68_17395</name>
</gene>
<protein>
    <recommendedName>
        <fullName evidence="1">HEPN domain-containing protein</fullName>
    </recommendedName>
</protein>
<dbReference type="Proteomes" id="UP000245999">
    <property type="component" value="Chromosome"/>
</dbReference>
<dbReference type="SMART" id="SM00748">
    <property type="entry name" value="HEPN"/>
    <property type="match status" value="1"/>
</dbReference>